<evidence type="ECO:0000256" key="1">
    <source>
        <dbReference type="ARBA" id="ARBA00001311"/>
    </source>
</evidence>
<dbReference type="Pfam" id="PF01425">
    <property type="entry name" value="Amidase"/>
    <property type="match status" value="1"/>
</dbReference>
<dbReference type="SUPFAM" id="SSF75304">
    <property type="entry name" value="Amidase signature (AS) enzymes"/>
    <property type="match status" value="1"/>
</dbReference>
<comment type="similarity">
    <text evidence="2">Belongs to the amidase family.</text>
</comment>
<dbReference type="EC" id="3.5.1.4" evidence="3"/>
<organism evidence="8 9">
    <name type="scientific">Psilocybe cf. subviscida</name>
    <dbReference type="NCBI Taxonomy" id="2480587"/>
    <lineage>
        <taxon>Eukaryota</taxon>
        <taxon>Fungi</taxon>
        <taxon>Dikarya</taxon>
        <taxon>Basidiomycota</taxon>
        <taxon>Agaricomycotina</taxon>
        <taxon>Agaricomycetes</taxon>
        <taxon>Agaricomycetidae</taxon>
        <taxon>Agaricales</taxon>
        <taxon>Agaricineae</taxon>
        <taxon>Strophariaceae</taxon>
        <taxon>Psilocybe</taxon>
    </lineage>
</organism>
<evidence type="ECO:0000256" key="5">
    <source>
        <dbReference type="PIRSR" id="PIRSR001221-1"/>
    </source>
</evidence>
<dbReference type="InterPro" id="IPR020556">
    <property type="entry name" value="Amidase_CS"/>
</dbReference>
<keyword evidence="4" id="KW-0378">Hydrolase</keyword>
<dbReference type="PANTHER" id="PTHR46072">
    <property type="entry name" value="AMIDASE-RELATED-RELATED"/>
    <property type="match status" value="1"/>
</dbReference>
<feature type="domain" description="Amidase" evidence="7">
    <location>
        <begin position="78"/>
        <end position="553"/>
    </location>
</feature>
<gene>
    <name evidence="8" type="ORF">D9619_010072</name>
</gene>
<feature type="active site" description="Charge relay system" evidence="5">
    <location>
        <position position="134"/>
    </location>
</feature>
<dbReference type="InterPro" id="IPR036928">
    <property type="entry name" value="AS_sf"/>
</dbReference>
<evidence type="ECO:0000256" key="6">
    <source>
        <dbReference type="PIRSR" id="PIRSR001221-2"/>
    </source>
</evidence>
<feature type="binding site" evidence="6">
    <location>
        <position position="209"/>
    </location>
    <ligand>
        <name>substrate</name>
    </ligand>
</feature>
<feature type="binding site" evidence="6">
    <location>
        <begin position="230"/>
        <end position="233"/>
    </location>
    <ligand>
        <name>substrate</name>
    </ligand>
</feature>
<dbReference type="InterPro" id="IPR023631">
    <property type="entry name" value="Amidase_dom"/>
</dbReference>
<dbReference type="EMBL" id="JAACJJ010000015">
    <property type="protein sequence ID" value="KAF5325167.1"/>
    <property type="molecule type" value="Genomic_DNA"/>
</dbReference>
<dbReference type="GO" id="GO:0004040">
    <property type="term" value="F:amidase activity"/>
    <property type="evidence" value="ECO:0007669"/>
    <property type="project" value="UniProtKB-EC"/>
</dbReference>
<protein>
    <recommendedName>
        <fullName evidence="3">amidase</fullName>
        <ecNumber evidence="3">3.5.1.4</ecNumber>
    </recommendedName>
</protein>
<dbReference type="Gene3D" id="3.90.1300.10">
    <property type="entry name" value="Amidase signature (AS) domain"/>
    <property type="match status" value="1"/>
</dbReference>
<dbReference type="PROSITE" id="PS00571">
    <property type="entry name" value="AMIDASES"/>
    <property type="match status" value="1"/>
</dbReference>
<reference evidence="8 9" key="1">
    <citation type="journal article" date="2020" name="ISME J.">
        <title>Uncovering the hidden diversity of litter-decomposition mechanisms in mushroom-forming fungi.</title>
        <authorList>
            <person name="Floudas D."/>
            <person name="Bentzer J."/>
            <person name="Ahren D."/>
            <person name="Johansson T."/>
            <person name="Persson P."/>
            <person name="Tunlid A."/>
        </authorList>
    </citation>
    <scope>NUCLEOTIDE SEQUENCE [LARGE SCALE GENOMIC DNA]</scope>
    <source>
        <strain evidence="8 9">CBS 101986</strain>
    </source>
</reference>
<dbReference type="PANTHER" id="PTHR46072:SF2">
    <property type="entry name" value="AMIDASE (EUROFUNG)"/>
    <property type="match status" value="1"/>
</dbReference>
<evidence type="ECO:0000313" key="8">
    <source>
        <dbReference type="EMBL" id="KAF5325167.1"/>
    </source>
</evidence>
<accession>A0A8H5F6C8</accession>
<keyword evidence="9" id="KW-1185">Reference proteome</keyword>
<proteinExistence type="inferred from homology"/>
<evidence type="ECO:0000313" key="9">
    <source>
        <dbReference type="Proteomes" id="UP000567179"/>
    </source>
</evidence>
<evidence type="ECO:0000256" key="4">
    <source>
        <dbReference type="ARBA" id="ARBA00022801"/>
    </source>
</evidence>
<feature type="active site" description="Charge relay system" evidence="5">
    <location>
        <position position="209"/>
    </location>
</feature>
<dbReference type="Proteomes" id="UP000567179">
    <property type="component" value="Unassembled WGS sequence"/>
</dbReference>
<comment type="caution">
    <text evidence="8">The sequence shown here is derived from an EMBL/GenBank/DDBJ whole genome shotgun (WGS) entry which is preliminary data.</text>
</comment>
<evidence type="ECO:0000256" key="3">
    <source>
        <dbReference type="ARBA" id="ARBA00012922"/>
    </source>
</evidence>
<dbReference type="AlphaFoldDB" id="A0A8H5F6C8"/>
<feature type="active site" description="Acyl-ester intermediate" evidence="5">
    <location>
        <position position="233"/>
    </location>
</feature>
<dbReference type="PIRSF" id="PIRSF001221">
    <property type="entry name" value="Amidase_fungi"/>
    <property type="match status" value="1"/>
</dbReference>
<evidence type="ECO:0000256" key="2">
    <source>
        <dbReference type="ARBA" id="ARBA00009199"/>
    </source>
</evidence>
<feature type="binding site" evidence="6">
    <location>
        <position position="183"/>
    </location>
    <ligand>
        <name>substrate</name>
    </ligand>
</feature>
<comment type="catalytic activity">
    <reaction evidence="1">
        <text>a monocarboxylic acid amide + H2O = a monocarboxylate + NH4(+)</text>
        <dbReference type="Rhea" id="RHEA:12020"/>
        <dbReference type="ChEBI" id="CHEBI:15377"/>
        <dbReference type="ChEBI" id="CHEBI:28938"/>
        <dbReference type="ChEBI" id="CHEBI:35757"/>
        <dbReference type="ChEBI" id="CHEBI:83628"/>
        <dbReference type="EC" id="3.5.1.4"/>
    </reaction>
</comment>
<evidence type="ECO:0000259" key="7">
    <source>
        <dbReference type="Pfam" id="PF01425"/>
    </source>
</evidence>
<sequence>MAAPNLDWKQIAAAKKVQQGLTIPKEWIIKDLPSKETLNVVDIPETCGILTPKEIQITTSSVSLLLKNLAEAVWSSVEVTTAFAKRAVIAHQLVNCLTEVFIERALERAAQLDEILKSTGKVVGPLHGLPVSLKDQFHIKDIETTMGYVSWVGKKPTRNSVLVDILEASGAVLYVKTNVPQTLMWLESFNWVFGRTTNPWNRSLTAGGSSGGEGALLALKGSPLGVGTDVAGSIRIPAAFNGLYGLRPSIGRVSFAGNVTCLEGHDGLPLVVGPLAPSIEALKVFMKSVAEKKPWIIDSLTIRKPWNEQEYNLVDHGGKGGKLCFAIMWDDQFVRPHPPVVRGLMETKKALLAAGHSVVDWVPQVKHIDLIAAIGAMWAAGAMQDFIEAVAPSNEPIIKSMKLEGEDPAYVPDDIPGFRLSEGMPAYELWKHQKKRQDLRQEYLEHWNATVSATGTGRPVDAIISPCAPFVAPPHGGSTYINYMGVWNALDYVALTIPTGLSVDPKLDVPVARQDFFNDLDKANHELYNPQLYRNAPIGIQVVGRNLEEEAVLAMGGIVDEALKAYLSTA</sequence>
<dbReference type="OrthoDB" id="6428749at2759"/>
<name>A0A8H5F6C8_9AGAR</name>